<dbReference type="EMBL" id="NMQU01000076">
    <property type="protein sequence ID" value="OXM47354.1"/>
    <property type="molecule type" value="Genomic_DNA"/>
</dbReference>
<proteinExistence type="predicted"/>
<dbReference type="GO" id="GO:0051745">
    <property type="term" value="F:4-hydroxy-3-methylbut-2-enyl diphosphate reductase activity"/>
    <property type="evidence" value="ECO:0007669"/>
    <property type="project" value="InterPro"/>
</dbReference>
<name>A0A229RLQ1_AMYAL</name>
<dbReference type="GO" id="GO:0050992">
    <property type="term" value="P:dimethylallyl diphosphate biosynthetic process"/>
    <property type="evidence" value="ECO:0007669"/>
    <property type="project" value="InterPro"/>
</dbReference>
<evidence type="ECO:0000256" key="1">
    <source>
        <dbReference type="ARBA" id="ARBA00001966"/>
    </source>
</evidence>
<comment type="caution">
    <text evidence="6">The sequence shown here is derived from an EMBL/GenBank/DDBJ whole genome shotgun (WGS) entry which is preliminary data.</text>
</comment>
<evidence type="ECO:0000256" key="4">
    <source>
        <dbReference type="ARBA" id="ARBA00023004"/>
    </source>
</evidence>
<evidence type="ECO:0000256" key="3">
    <source>
        <dbReference type="ARBA" id="ARBA00022723"/>
    </source>
</evidence>
<accession>A0A229RLQ1</accession>
<dbReference type="GO" id="GO:0046872">
    <property type="term" value="F:metal ion binding"/>
    <property type="evidence" value="ECO:0007669"/>
    <property type="project" value="UniProtKB-KW"/>
</dbReference>
<protein>
    <recommendedName>
        <fullName evidence="8">4-hydroxy-3-methylbut-2-enyl diphosphate reductase</fullName>
    </recommendedName>
</protein>
<dbReference type="Pfam" id="PF02401">
    <property type="entry name" value="LYTB"/>
    <property type="match status" value="1"/>
</dbReference>
<gene>
    <name evidence="6" type="ORF">CFP75_24250</name>
</gene>
<evidence type="ECO:0000313" key="6">
    <source>
        <dbReference type="EMBL" id="OXM47354.1"/>
    </source>
</evidence>
<keyword evidence="3" id="KW-0479">Metal-binding</keyword>
<dbReference type="Gene3D" id="3.40.1010.20">
    <property type="entry name" value="4-hydroxy-3-methylbut-2-enyl diphosphate reductase, catalytic domain"/>
    <property type="match status" value="1"/>
</dbReference>
<keyword evidence="7" id="KW-1185">Reference proteome</keyword>
<dbReference type="AlphaFoldDB" id="A0A229RLQ1"/>
<sequence length="344" mass="36002">MAARFDHPTRGVVSCPAAPLIAELAREMGFQVCIDYLRPVTAGDSVAHTMSYLDHDGRPVGLGVAIGITDESGGVLVHELIERWSSVVRTRRVLVAASDSTIGGGEAVAAVAARALEYVQRGDTVLVIGPAWSAEAVASCAGQAAVRVIAPDQTFPVEGIDPDRVSYVVAPEAPVEDAAEVVKVLRHRFPRLRGPHPRGFGYAASDRREALWSVAAAADVLLVCGPEGERAGEELIGWARGRSCPSHRVGKLADLRLEWLAGAATVGLAVAGPAGTSVAEEVMTVVSGLGPLAVMRRRVVTEPYRQVRTTRNGSGTVVFHDTALHAALARDTSAALCVTESAGG</sequence>
<keyword evidence="4" id="KW-0408">Iron</keyword>
<dbReference type="GO" id="GO:0051539">
    <property type="term" value="F:4 iron, 4 sulfur cluster binding"/>
    <property type="evidence" value="ECO:0007669"/>
    <property type="project" value="UniProtKB-KW"/>
</dbReference>
<evidence type="ECO:0000256" key="5">
    <source>
        <dbReference type="ARBA" id="ARBA00023014"/>
    </source>
</evidence>
<dbReference type="GO" id="GO:0019288">
    <property type="term" value="P:isopentenyl diphosphate biosynthetic process, methylerythritol 4-phosphate pathway"/>
    <property type="evidence" value="ECO:0007669"/>
    <property type="project" value="InterPro"/>
</dbReference>
<keyword evidence="5" id="KW-0411">Iron-sulfur</keyword>
<dbReference type="InterPro" id="IPR003451">
    <property type="entry name" value="LytB/IspH"/>
</dbReference>
<reference evidence="6 7" key="1">
    <citation type="submission" date="2017-07" db="EMBL/GenBank/DDBJ databases">
        <title>Amycolatopsis alba DSM 44262 Genome sequencing and assembly.</title>
        <authorList>
            <person name="Kaur N."/>
            <person name="Mayilraj S."/>
        </authorList>
    </citation>
    <scope>NUCLEOTIDE SEQUENCE [LARGE SCALE GENOMIC DNA]</scope>
    <source>
        <strain evidence="6 7">DSM 44262</strain>
    </source>
</reference>
<organism evidence="6 7">
    <name type="scientific">Amycolatopsis alba DSM 44262</name>
    <dbReference type="NCBI Taxonomy" id="1125972"/>
    <lineage>
        <taxon>Bacteria</taxon>
        <taxon>Bacillati</taxon>
        <taxon>Actinomycetota</taxon>
        <taxon>Actinomycetes</taxon>
        <taxon>Pseudonocardiales</taxon>
        <taxon>Pseudonocardiaceae</taxon>
        <taxon>Amycolatopsis</taxon>
    </lineage>
</organism>
<comment type="cofactor">
    <cofactor evidence="1">
        <name>[4Fe-4S] cluster</name>
        <dbReference type="ChEBI" id="CHEBI:49883"/>
    </cofactor>
</comment>
<dbReference type="Proteomes" id="UP000215563">
    <property type="component" value="Unassembled WGS sequence"/>
</dbReference>
<evidence type="ECO:0008006" key="8">
    <source>
        <dbReference type="Google" id="ProtNLM"/>
    </source>
</evidence>
<evidence type="ECO:0000256" key="2">
    <source>
        <dbReference type="ARBA" id="ARBA00022485"/>
    </source>
</evidence>
<keyword evidence="2" id="KW-0004">4Fe-4S</keyword>
<evidence type="ECO:0000313" key="7">
    <source>
        <dbReference type="Proteomes" id="UP000215563"/>
    </source>
</evidence>